<evidence type="ECO:0000256" key="3">
    <source>
        <dbReference type="SAM" id="Phobius"/>
    </source>
</evidence>
<keyword evidence="3" id="KW-1133">Transmembrane helix</keyword>
<dbReference type="Proteomes" id="UP001058974">
    <property type="component" value="Chromosome 1"/>
</dbReference>
<dbReference type="InterPro" id="IPR016140">
    <property type="entry name" value="Bifunc_inhib/LTP/seed_store"/>
</dbReference>
<accession>A0A9D4YQ13</accession>
<dbReference type="InterPro" id="IPR036312">
    <property type="entry name" value="Bifun_inhib/LTP/seed_sf"/>
</dbReference>
<dbReference type="GO" id="GO:0008289">
    <property type="term" value="F:lipid binding"/>
    <property type="evidence" value="ECO:0007669"/>
    <property type="project" value="UniProtKB-KW"/>
</dbReference>
<dbReference type="SMART" id="SM00499">
    <property type="entry name" value="AAI"/>
    <property type="match status" value="1"/>
</dbReference>
<sequence length="153" mass="16867">MPQNSSIQTLNIPLNTLPTTFSLYKRHIIMLELKAINNPIESLVTTKRRMKKHSMCRAFVVAVVVVLLGAHMGEALTCSPVELSTCLGSITRSSPPSTVCCQKAREQRPCLCGYLKNPSLKRYVYTPGAKRVAKSCGIPFPPYSVVASPLYQL</sequence>
<dbReference type="InterPro" id="IPR033872">
    <property type="entry name" value="nsLTP2"/>
</dbReference>
<comment type="caution">
    <text evidence="5">The sequence shown here is derived from an EMBL/GenBank/DDBJ whole genome shotgun (WGS) entry which is preliminary data.</text>
</comment>
<keyword evidence="1" id="KW-0813">Transport</keyword>
<keyword evidence="3" id="KW-0472">Membrane</keyword>
<keyword evidence="3" id="KW-0812">Transmembrane</keyword>
<evidence type="ECO:0000256" key="2">
    <source>
        <dbReference type="ARBA" id="ARBA00023121"/>
    </source>
</evidence>
<dbReference type="PANTHER" id="PTHR33214:SF44">
    <property type="entry name" value="NON-SPECIFIC LIPID TRANSFER PROTEIN GPI-ANCHORED 33"/>
    <property type="match status" value="1"/>
</dbReference>
<dbReference type="EMBL" id="JAMSHJ010000001">
    <property type="protein sequence ID" value="KAI5442245.1"/>
    <property type="molecule type" value="Genomic_DNA"/>
</dbReference>
<evidence type="ECO:0000259" key="4">
    <source>
        <dbReference type="SMART" id="SM00499"/>
    </source>
</evidence>
<dbReference type="AlphaFoldDB" id="A0A9D4YQ13"/>
<dbReference type="CDD" id="cd01959">
    <property type="entry name" value="nsLTP2"/>
    <property type="match status" value="1"/>
</dbReference>
<feature type="transmembrane region" description="Helical" evidence="3">
    <location>
        <begin position="55"/>
        <end position="73"/>
    </location>
</feature>
<dbReference type="Gene3D" id="1.10.110.10">
    <property type="entry name" value="Plant lipid-transfer and hydrophobic proteins"/>
    <property type="match status" value="1"/>
</dbReference>
<keyword evidence="2" id="KW-0446">Lipid-binding</keyword>
<feature type="domain" description="Bifunctional inhibitor/plant lipid transfer protein/seed storage helical" evidence="4">
    <location>
        <begin position="78"/>
        <end position="143"/>
    </location>
</feature>
<proteinExistence type="predicted"/>
<dbReference type="PANTHER" id="PTHR33214">
    <property type="entry name" value="BIFUNCTIONAL INHIBITOR/LIPID-TRANSFER PROTEIN/SEED STORAGE 2S ALBUMIN SUPERFAMILY PROTEIN"/>
    <property type="match status" value="1"/>
</dbReference>
<organism evidence="5 6">
    <name type="scientific">Pisum sativum</name>
    <name type="common">Garden pea</name>
    <name type="synonym">Lathyrus oleraceus</name>
    <dbReference type="NCBI Taxonomy" id="3888"/>
    <lineage>
        <taxon>Eukaryota</taxon>
        <taxon>Viridiplantae</taxon>
        <taxon>Streptophyta</taxon>
        <taxon>Embryophyta</taxon>
        <taxon>Tracheophyta</taxon>
        <taxon>Spermatophyta</taxon>
        <taxon>Magnoliopsida</taxon>
        <taxon>eudicotyledons</taxon>
        <taxon>Gunneridae</taxon>
        <taxon>Pentapetalae</taxon>
        <taxon>rosids</taxon>
        <taxon>fabids</taxon>
        <taxon>Fabales</taxon>
        <taxon>Fabaceae</taxon>
        <taxon>Papilionoideae</taxon>
        <taxon>50 kb inversion clade</taxon>
        <taxon>NPAAA clade</taxon>
        <taxon>Hologalegina</taxon>
        <taxon>IRL clade</taxon>
        <taxon>Fabeae</taxon>
        <taxon>Lathyrus</taxon>
    </lineage>
</organism>
<dbReference type="GO" id="GO:0006869">
    <property type="term" value="P:lipid transport"/>
    <property type="evidence" value="ECO:0007669"/>
    <property type="project" value="InterPro"/>
</dbReference>
<gene>
    <name evidence="5" type="ORF">KIW84_011347</name>
</gene>
<dbReference type="Gramene" id="Psat01G0134700-T1">
    <property type="protein sequence ID" value="KAI5442245.1"/>
    <property type="gene ID" value="KIW84_011347"/>
</dbReference>
<name>A0A9D4YQ13_PEA</name>
<keyword evidence="6" id="KW-1185">Reference proteome</keyword>
<evidence type="ECO:0000256" key="1">
    <source>
        <dbReference type="ARBA" id="ARBA00022448"/>
    </source>
</evidence>
<dbReference type="SUPFAM" id="SSF47699">
    <property type="entry name" value="Bifunctional inhibitor/lipid-transfer protein/seed storage 2S albumin"/>
    <property type="match status" value="1"/>
</dbReference>
<evidence type="ECO:0000313" key="5">
    <source>
        <dbReference type="EMBL" id="KAI5442245.1"/>
    </source>
</evidence>
<protein>
    <recommendedName>
        <fullName evidence="4">Bifunctional inhibitor/plant lipid transfer protein/seed storage helical domain-containing protein</fullName>
    </recommendedName>
</protein>
<evidence type="ECO:0000313" key="6">
    <source>
        <dbReference type="Proteomes" id="UP001058974"/>
    </source>
</evidence>
<reference evidence="5 6" key="1">
    <citation type="journal article" date="2022" name="Nat. Genet.">
        <title>Improved pea reference genome and pan-genome highlight genomic features and evolutionary characteristics.</title>
        <authorList>
            <person name="Yang T."/>
            <person name="Liu R."/>
            <person name="Luo Y."/>
            <person name="Hu S."/>
            <person name="Wang D."/>
            <person name="Wang C."/>
            <person name="Pandey M.K."/>
            <person name="Ge S."/>
            <person name="Xu Q."/>
            <person name="Li N."/>
            <person name="Li G."/>
            <person name="Huang Y."/>
            <person name="Saxena R.K."/>
            <person name="Ji Y."/>
            <person name="Li M."/>
            <person name="Yan X."/>
            <person name="He Y."/>
            <person name="Liu Y."/>
            <person name="Wang X."/>
            <person name="Xiang C."/>
            <person name="Varshney R.K."/>
            <person name="Ding H."/>
            <person name="Gao S."/>
            <person name="Zong X."/>
        </authorList>
    </citation>
    <scope>NUCLEOTIDE SEQUENCE [LARGE SCALE GENOMIC DNA]</scope>
    <source>
        <strain evidence="5 6">cv. Zhongwan 6</strain>
    </source>
</reference>